<keyword evidence="4" id="KW-1003">Cell membrane</keyword>
<evidence type="ECO:0000259" key="16">
    <source>
        <dbReference type="PROSITE" id="PS50109"/>
    </source>
</evidence>
<comment type="subcellular location">
    <subcellularLocation>
        <location evidence="2">Cell membrane</location>
        <topology evidence="2">Multi-pass membrane protein</topology>
    </subcellularLocation>
</comment>
<organism evidence="17 18">
    <name type="scientific">Turicibacter faecis</name>
    <dbReference type="NCBI Taxonomy" id="2963365"/>
    <lineage>
        <taxon>Bacteria</taxon>
        <taxon>Bacillati</taxon>
        <taxon>Bacillota</taxon>
        <taxon>Erysipelotrichia</taxon>
        <taxon>Erysipelotrichales</taxon>
        <taxon>Turicibacteraceae</taxon>
        <taxon>Turicibacter</taxon>
    </lineage>
</organism>
<dbReference type="InterPro" id="IPR036890">
    <property type="entry name" value="HATPase_C_sf"/>
</dbReference>
<evidence type="ECO:0000256" key="12">
    <source>
        <dbReference type="ARBA" id="ARBA00023012"/>
    </source>
</evidence>
<evidence type="ECO:0000256" key="11">
    <source>
        <dbReference type="ARBA" id="ARBA00022989"/>
    </source>
</evidence>
<evidence type="ECO:0000256" key="15">
    <source>
        <dbReference type="SAM" id="Phobius"/>
    </source>
</evidence>
<dbReference type="Pfam" id="PF00512">
    <property type="entry name" value="HisKA"/>
    <property type="match status" value="1"/>
</dbReference>
<evidence type="ECO:0000256" key="4">
    <source>
        <dbReference type="ARBA" id="ARBA00022475"/>
    </source>
</evidence>
<dbReference type="PROSITE" id="PS50109">
    <property type="entry name" value="HIS_KIN"/>
    <property type="match status" value="1"/>
</dbReference>
<accession>A0ABN6ZAU6</accession>
<sequence length="789" mass="90672">MATKLKNNKWFCLIVSFFVILGLSLGMMATYPKIATYVKKNQEGYYDQYDMYSQITIKNYLTYIEALDERHNDFIGLAKDLYDDKGNSRNLGAWCETLFEYYTETDDIGYEEYIDEEYSEGGNEYSVPTVAVDYRRILKTINPQLARELADVPFEQLTEEQLVQVIECLLSEMISEEIRSLRGEYHLSELDSIVRETKSESEADEATENPSFSTEELEKDKNLALLLNELSENDLKELQKEYQYFIRLDYDAAGRLSIPYFYGESGKSSQQFAYESLKETSNPYFMSSELAPIKNMTFIYGIPKGSTAGFDYGSGYYATSTISIFYESIVVLLLTGVTILIPLAGLNQFKLIKGWFKWPLEIVSIISTGLIGVYLLMIELIHSVISNPPFLLELSEKFSVNLTFIQNLSLWFMLLLVTFMTLLYFKQLIVQGGRRTMRQNCWCYRLGRFIYRQGKRLTEVDLKEENTKKLALFIFIQAILVSLCCFGWFFGVFGVIIYSVGLYIFLRKHLLTLQQNYATLSQVTEALADGNLEVEMNQDLGIFNAFKEEIMAIQDGFKKAVNEEVRSQKMRSDLIANVSHDLKTPLTSIITYTDLLKDETLSKEKREQYLQTLDQKAQRLKVLIEDLFEMSKASSGNITMNLQEVEVTSLMKQTLLELEDKIQDANLMIRRQFPAHKVILKLDSERTFRVFDNLILNMTKYAMPGTRAYIEILDQSEVVQIVFKNMSADELCVSAQELTERFVRGDQSRHTEGSGLGLAISKSFVELQGGSLDIQIDGDLFKVIITFTK</sequence>
<evidence type="ECO:0000313" key="18">
    <source>
        <dbReference type="Proteomes" id="UP001432099"/>
    </source>
</evidence>
<dbReference type="InterPro" id="IPR050398">
    <property type="entry name" value="HssS/ArlS-like"/>
</dbReference>
<dbReference type="SMART" id="SM00388">
    <property type="entry name" value="HisKA"/>
    <property type="match status" value="1"/>
</dbReference>
<evidence type="ECO:0000256" key="3">
    <source>
        <dbReference type="ARBA" id="ARBA00012438"/>
    </source>
</evidence>
<evidence type="ECO:0000256" key="9">
    <source>
        <dbReference type="ARBA" id="ARBA00022777"/>
    </source>
</evidence>
<evidence type="ECO:0000256" key="1">
    <source>
        <dbReference type="ARBA" id="ARBA00000085"/>
    </source>
</evidence>
<keyword evidence="18" id="KW-1185">Reference proteome</keyword>
<keyword evidence="8" id="KW-0547">Nucleotide-binding</keyword>
<dbReference type="InterPro" id="IPR003661">
    <property type="entry name" value="HisK_dim/P_dom"/>
</dbReference>
<dbReference type="Gene3D" id="1.10.287.130">
    <property type="match status" value="1"/>
</dbReference>
<keyword evidence="10" id="KW-0067">ATP-binding</keyword>
<protein>
    <recommendedName>
        <fullName evidence="3">histidine kinase</fullName>
        <ecNumber evidence="3">2.7.13.3</ecNumber>
    </recommendedName>
</protein>
<feature type="transmembrane region" description="Helical" evidence="15">
    <location>
        <begin position="472"/>
        <end position="505"/>
    </location>
</feature>
<dbReference type="InterPro" id="IPR003594">
    <property type="entry name" value="HATPase_dom"/>
</dbReference>
<proteinExistence type="predicted"/>
<evidence type="ECO:0000256" key="6">
    <source>
        <dbReference type="ARBA" id="ARBA00022679"/>
    </source>
</evidence>
<dbReference type="Pfam" id="PF02518">
    <property type="entry name" value="HATPase_c"/>
    <property type="match status" value="1"/>
</dbReference>
<feature type="transmembrane region" description="Helical" evidence="15">
    <location>
        <begin position="405"/>
        <end position="425"/>
    </location>
</feature>
<feature type="domain" description="Histidine kinase" evidence="16">
    <location>
        <begin position="577"/>
        <end position="789"/>
    </location>
</feature>
<evidence type="ECO:0000256" key="5">
    <source>
        <dbReference type="ARBA" id="ARBA00022553"/>
    </source>
</evidence>
<dbReference type="RefSeq" id="WP_161831835.1">
    <property type="nucleotide sequence ID" value="NZ_AP028127.1"/>
</dbReference>
<dbReference type="SUPFAM" id="SSF47384">
    <property type="entry name" value="Homodimeric domain of signal transducing histidine kinase"/>
    <property type="match status" value="1"/>
</dbReference>
<evidence type="ECO:0000256" key="10">
    <source>
        <dbReference type="ARBA" id="ARBA00022840"/>
    </source>
</evidence>
<dbReference type="Gene3D" id="3.30.565.10">
    <property type="entry name" value="Histidine kinase-like ATPase, C-terminal domain"/>
    <property type="match status" value="1"/>
</dbReference>
<dbReference type="SMART" id="SM00387">
    <property type="entry name" value="HATPase_c"/>
    <property type="match status" value="1"/>
</dbReference>
<comment type="catalytic activity">
    <reaction evidence="1">
        <text>ATP + protein L-histidine = ADP + protein N-phospho-L-histidine.</text>
        <dbReference type="EC" id="2.7.13.3"/>
    </reaction>
</comment>
<evidence type="ECO:0000256" key="13">
    <source>
        <dbReference type="ARBA" id="ARBA00023136"/>
    </source>
</evidence>
<gene>
    <name evidence="17" type="ORF">T23_02860</name>
</gene>
<dbReference type="EMBL" id="AP028127">
    <property type="protein sequence ID" value="BEH90184.1"/>
    <property type="molecule type" value="Genomic_DNA"/>
</dbReference>
<evidence type="ECO:0000313" key="17">
    <source>
        <dbReference type="EMBL" id="BEH90184.1"/>
    </source>
</evidence>
<name>A0ABN6ZAU6_9FIRM</name>
<keyword evidence="13 15" id="KW-0472">Membrane</keyword>
<reference evidence="17" key="1">
    <citation type="journal article" date="2024" name="Int. J. Syst. Evol. Microbiol.">
        <title>Turicibacter faecis sp. nov., isolated from faeces of heart failure mouse model.</title>
        <authorList>
            <person name="Imamura Y."/>
            <person name="Motooka D."/>
            <person name="Nakajima Y."/>
            <person name="Ito S."/>
            <person name="Kitakaze M."/>
            <person name="Iida T."/>
            <person name="Nakamura S."/>
        </authorList>
    </citation>
    <scope>NUCLEOTIDE SEQUENCE</scope>
    <source>
        <strain evidence="17">TC023</strain>
    </source>
</reference>
<dbReference type="EC" id="2.7.13.3" evidence="3"/>
<evidence type="ECO:0000256" key="2">
    <source>
        <dbReference type="ARBA" id="ARBA00004651"/>
    </source>
</evidence>
<feature type="transmembrane region" description="Helical" evidence="15">
    <location>
        <begin position="324"/>
        <end position="346"/>
    </location>
</feature>
<feature type="region of interest" description="Disordered" evidence="14">
    <location>
        <begin position="196"/>
        <end position="216"/>
    </location>
</feature>
<evidence type="ECO:0000256" key="14">
    <source>
        <dbReference type="SAM" id="MobiDB-lite"/>
    </source>
</evidence>
<keyword evidence="11 15" id="KW-1133">Transmembrane helix</keyword>
<keyword evidence="9 17" id="KW-0418">Kinase</keyword>
<dbReference type="CDD" id="cd00082">
    <property type="entry name" value="HisKA"/>
    <property type="match status" value="1"/>
</dbReference>
<dbReference type="Proteomes" id="UP001432099">
    <property type="component" value="Chromosome"/>
</dbReference>
<dbReference type="InterPro" id="IPR005467">
    <property type="entry name" value="His_kinase_dom"/>
</dbReference>
<dbReference type="InterPro" id="IPR036097">
    <property type="entry name" value="HisK_dim/P_sf"/>
</dbReference>
<keyword evidence="6" id="KW-0808">Transferase</keyword>
<dbReference type="PANTHER" id="PTHR45528:SF1">
    <property type="entry name" value="SENSOR HISTIDINE KINASE CPXA"/>
    <property type="match status" value="1"/>
</dbReference>
<keyword evidence="5" id="KW-0597">Phosphoprotein</keyword>
<feature type="transmembrane region" description="Helical" evidence="15">
    <location>
        <begin position="358"/>
        <end position="385"/>
    </location>
</feature>
<evidence type="ECO:0000256" key="7">
    <source>
        <dbReference type="ARBA" id="ARBA00022692"/>
    </source>
</evidence>
<evidence type="ECO:0000256" key="8">
    <source>
        <dbReference type="ARBA" id="ARBA00022741"/>
    </source>
</evidence>
<dbReference type="PANTHER" id="PTHR45528">
    <property type="entry name" value="SENSOR HISTIDINE KINASE CPXA"/>
    <property type="match status" value="1"/>
</dbReference>
<keyword evidence="7 15" id="KW-0812">Transmembrane</keyword>
<dbReference type="SUPFAM" id="SSF55874">
    <property type="entry name" value="ATPase domain of HSP90 chaperone/DNA topoisomerase II/histidine kinase"/>
    <property type="match status" value="1"/>
</dbReference>
<dbReference type="GO" id="GO:0016301">
    <property type="term" value="F:kinase activity"/>
    <property type="evidence" value="ECO:0007669"/>
    <property type="project" value="UniProtKB-KW"/>
</dbReference>
<keyword evidence="12" id="KW-0902">Two-component regulatory system</keyword>